<dbReference type="PROSITE" id="PS50048">
    <property type="entry name" value="ZN2_CY6_FUNGAL_2"/>
    <property type="match status" value="1"/>
</dbReference>
<dbReference type="Pfam" id="PF00106">
    <property type="entry name" value="adh_short"/>
    <property type="match status" value="1"/>
</dbReference>
<accession>A0A428SYJ2</accession>
<dbReference type="InterPro" id="IPR050613">
    <property type="entry name" value="Sec_Metabolite_Reg"/>
</dbReference>
<proteinExistence type="predicted"/>
<dbReference type="InterPro" id="IPR007219">
    <property type="entry name" value="XnlR_reg_dom"/>
</dbReference>
<dbReference type="InterPro" id="IPR036864">
    <property type="entry name" value="Zn2-C6_fun-type_DNA-bd_sf"/>
</dbReference>
<keyword evidence="6" id="KW-1185">Reference proteome</keyword>
<evidence type="ECO:0000256" key="2">
    <source>
        <dbReference type="ARBA" id="ARBA00022723"/>
    </source>
</evidence>
<comment type="subcellular location">
    <subcellularLocation>
        <location evidence="1">Nucleus</location>
    </subcellularLocation>
</comment>
<feature type="domain" description="Zn(2)-C6 fungal-type" evidence="4">
    <location>
        <begin position="19"/>
        <end position="48"/>
    </location>
</feature>
<dbReference type="PANTHER" id="PTHR31001">
    <property type="entry name" value="UNCHARACTERIZED TRANSCRIPTIONAL REGULATORY PROTEIN"/>
    <property type="match status" value="1"/>
</dbReference>
<evidence type="ECO:0000259" key="4">
    <source>
        <dbReference type="PROSITE" id="PS50048"/>
    </source>
</evidence>
<gene>
    <name evidence="5" type="ORF">CEP52_012438</name>
</gene>
<dbReference type="PRINTS" id="PR00081">
    <property type="entry name" value="GDHRDH"/>
</dbReference>
<dbReference type="Proteomes" id="UP000287144">
    <property type="component" value="Unassembled WGS sequence"/>
</dbReference>
<dbReference type="SMART" id="SM00066">
    <property type="entry name" value="GAL4"/>
    <property type="match status" value="1"/>
</dbReference>
<dbReference type="SUPFAM" id="SSF57701">
    <property type="entry name" value="Zn2/Cys6 DNA-binding domain"/>
    <property type="match status" value="1"/>
</dbReference>
<dbReference type="GO" id="GO:0006351">
    <property type="term" value="P:DNA-templated transcription"/>
    <property type="evidence" value="ECO:0007669"/>
    <property type="project" value="InterPro"/>
</dbReference>
<keyword evidence="2" id="KW-0479">Metal-binding</keyword>
<dbReference type="EMBL" id="NKCK01000162">
    <property type="protein sequence ID" value="RSL94770.1"/>
    <property type="molecule type" value="Genomic_DNA"/>
</dbReference>
<dbReference type="STRING" id="1325735.A0A428SYJ2"/>
<dbReference type="Pfam" id="PF00172">
    <property type="entry name" value="Zn_clus"/>
    <property type="match status" value="1"/>
</dbReference>
<evidence type="ECO:0000256" key="3">
    <source>
        <dbReference type="ARBA" id="ARBA00023242"/>
    </source>
</evidence>
<organism evidence="5 6">
    <name type="scientific">Fusarium oligoseptatum</name>
    <dbReference type="NCBI Taxonomy" id="2604345"/>
    <lineage>
        <taxon>Eukaryota</taxon>
        <taxon>Fungi</taxon>
        <taxon>Dikarya</taxon>
        <taxon>Ascomycota</taxon>
        <taxon>Pezizomycotina</taxon>
        <taxon>Sordariomycetes</taxon>
        <taxon>Hypocreomycetidae</taxon>
        <taxon>Hypocreales</taxon>
        <taxon>Nectriaceae</taxon>
        <taxon>Fusarium</taxon>
        <taxon>Fusarium solani species complex</taxon>
    </lineage>
</organism>
<dbReference type="InterPro" id="IPR001138">
    <property type="entry name" value="Zn2Cys6_DnaBD"/>
</dbReference>
<sequence>MSPEPESDNPAPERSGTRSCYACRRKKIRCDRNDPCSACVRSAKTCVYPPIGPRIRRTKKTIMADMAGRLASLEKTLARVTGERQVTAIPDIFVFDNVESAEEGSERSNDDVLLQRGSSSQYFNEILLSRMIGEEKNLESALTEPTPLRLGTSPSPFSAMGILSSPSLSQHPSIFHPDKPIAAELWNTYVSNVENCLGLRILHIPTDEVKVYSAIHNPTKAPFDDLAFCFAIYFASTISLEEPDAPSMLILDKPRQLQLFKFGLEQALAQGDFLDQPTLTGLRALAIYLSALRVHNRGKGIWILNGLAIRIAQSLGLHRDGERLGLPPFESELRRRLWWHLITRDSRSGEDYGLENSTGMQPQSDVKLPLNIDDEDLSPDMKQLPLEKRGWTIMTFSLVYIDLAKAIQKLATAVSSPSPSEETRRKIIEEARSQVMKRVDECGLVSSGLPQYCLTVHCAHFLLRKLDFFTRQQWLALQHPGSREALATDDDLLEALDILEPRVFGDEPLLEQYGWARKAYPQYHVTMYILWHLCTRPNGPHVDRAWRAVEAVFTTELADEFADRVGSKPAVLAVLKSKAEALRKQSAANLGNGSLEESQESQGVPVGALDGLSFEDSTLDNGADEWLPWTSMMQGISEEEAFPWFCNYIFDTMANILVTGANRGIGYAIVQTIATHLPTSNIILACRSRTSAEDAIQTLRDSGVSAGLDHIELDIENNASIESAVAAADKKYGTLDVLINNAAKVEWPASDNLADIRSASNSCYNNVITSSAIVTTAFSHLLRKSAWPRVIMISSARGSVSRTVNGELPPVANMDYCIAKAGLNMLTLQLQLAEDNKEEESRITYWAVSPGHCKTAFNGYRGKKHPLEGAESVIRLLETKKGEIETGTFWEYENGSFQQVPW</sequence>
<dbReference type="AlphaFoldDB" id="A0A428SYJ2"/>
<dbReference type="SMART" id="SM00906">
    <property type="entry name" value="Fungal_trans"/>
    <property type="match status" value="1"/>
</dbReference>
<evidence type="ECO:0000313" key="6">
    <source>
        <dbReference type="Proteomes" id="UP000287144"/>
    </source>
</evidence>
<dbReference type="GO" id="GO:0005634">
    <property type="term" value="C:nucleus"/>
    <property type="evidence" value="ECO:0007669"/>
    <property type="project" value="UniProtKB-SubCell"/>
</dbReference>
<dbReference type="InterPro" id="IPR002347">
    <property type="entry name" value="SDR_fam"/>
</dbReference>
<dbReference type="PROSITE" id="PS00463">
    <property type="entry name" value="ZN2_CY6_FUNGAL_1"/>
    <property type="match status" value="1"/>
</dbReference>
<dbReference type="Gene3D" id="4.10.240.10">
    <property type="entry name" value="Zn(2)-C6 fungal-type DNA-binding domain"/>
    <property type="match status" value="1"/>
</dbReference>
<comment type="caution">
    <text evidence="5">The sequence shown here is derived from an EMBL/GenBank/DDBJ whole genome shotgun (WGS) entry which is preliminary data.</text>
</comment>
<dbReference type="Pfam" id="PF04082">
    <property type="entry name" value="Fungal_trans"/>
    <property type="match status" value="1"/>
</dbReference>
<dbReference type="PANTHER" id="PTHR31001:SF57">
    <property type="entry name" value="ZN(II)2CYS6 TRANSCRIPTION FACTOR (EUROFUNG)"/>
    <property type="match status" value="1"/>
</dbReference>
<dbReference type="GO" id="GO:0000981">
    <property type="term" value="F:DNA-binding transcription factor activity, RNA polymerase II-specific"/>
    <property type="evidence" value="ECO:0007669"/>
    <property type="project" value="InterPro"/>
</dbReference>
<reference evidence="5 6" key="1">
    <citation type="submission" date="2017-06" db="EMBL/GenBank/DDBJ databases">
        <title>Comparative genomic analysis of Ambrosia Fusariam Clade fungi.</title>
        <authorList>
            <person name="Stajich J.E."/>
            <person name="Carrillo J."/>
            <person name="Kijimoto T."/>
            <person name="Eskalen A."/>
            <person name="O'Donnell K."/>
            <person name="Kasson M."/>
        </authorList>
    </citation>
    <scope>NUCLEOTIDE SEQUENCE [LARGE SCALE GENOMIC DNA]</scope>
    <source>
        <strain evidence="5 6">NRRL62579</strain>
    </source>
</reference>
<dbReference type="Gene3D" id="3.40.50.720">
    <property type="entry name" value="NAD(P)-binding Rossmann-like Domain"/>
    <property type="match status" value="1"/>
</dbReference>
<evidence type="ECO:0000313" key="5">
    <source>
        <dbReference type="EMBL" id="RSL94770.1"/>
    </source>
</evidence>
<dbReference type="CDD" id="cd12148">
    <property type="entry name" value="fungal_TF_MHR"/>
    <property type="match status" value="1"/>
</dbReference>
<dbReference type="SUPFAM" id="SSF51735">
    <property type="entry name" value="NAD(P)-binding Rossmann-fold domains"/>
    <property type="match status" value="1"/>
</dbReference>
<evidence type="ECO:0000256" key="1">
    <source>
        <dbReference type="ARBA" id="ARBA00004123"/>
    </source>
</evidence>
<protein>
    <recommendedName>
        <fullName evidence="4">Zn(2)-C6 fungal-type domain-containing protein</fullName>
    </recommendedName>
</protein>
<dbReference type="GO" id="GO:0003677">
    <property type="term" value="F:DNA binding"/>
    <property type="evidence" value="ECO:0007669"/>
    <property type="project" value="InterPro"/>
</dbReference>
<dbReference type="CDD" id="cd00067">
    <property type="entry name" value="GAL4"/>
    <property type="match status" value="1"/>
</dbReference>
<name>A0A428SYJ2_9HYPO</name>
<dbReference type="InterPro" id="IPR036291">
    <property type="entry name" value="NAD(P)-bd_dom_sf"/>
</dbReference>
<keyword evidence="3" id="KW-0539">Nucleus</keyword>
<dbReference type="GO" id="GO:0008270">
    <property type="term" value="F:zinc ion binding"/>
    <property type="evidence" value="ECO:0007669"/>
    <property type="project" value="InterPro"/>
</dbReference>